<dbReference type="InterPro" id="IPR043502">
    <property type="entry name" value="DNA/RNA_pol_sf"/>
</dbReference>
<dbReference type="OrthoDB" id="2320933at2759"/>
<keyword evidence="3" id="KW-1185">Reference proteome</keyword>
<evidence type="ECO:0000259" key="1">
    <source>
        <dbReference type="Pfam" id="PF00476"/>
    </source>
</evidence>
<dbReference type="GO" id="GO:0003677">
    <property type="term" value="F:DNA binding"/>
    <property type="evidence" value="ECO:0007669"/>
    <property type="project" value="InterPro"/>
</dbReference>
<reference evidence="2" key="1">
    <citation type="submission" date="2021-03" db="EMBL/GenBank/DDBJ databases">
        <title>Chromosome level genome of the anhydrobiotic midge Polypedilum vanderplanki.</title>
        <authorList>
            <person name="Yoshida Y."/>
            <person name="Kikawada T."/>
            <person name="Gusev O."/>
        </authorList>
    </citation>
    <scope>NUCLEOTIDE SEQUENCE</scope>
    <source>
        <strain evidence="2">NIAS01</strain>
        <tissue evidence="2">Whole body or cell culture</tissue>
    </source>
</reference>
<dbReference type="InterPro" id="IPR002298">
    <property type="entry name" value="DNA_polymerase_A"/>
</dbReference>
<dbReference type="GO" id="GO:0097681">
    <property type="term" value="P:double-strand break repair via alternative nonhomologous end joining"/>
    <property type="evidence" value="ECO:0007669"/>
    <property type="project" value="TreeGrafter"/>
</dbReference>
<dbReference type="GO" id="GO:0003887">
    <property type="term" value="F:DNA-directed DNA polymerase activity"/>
    <property type="evidence" value="ECO:0007669"/>
    <property type="project" value="InterPro"/>
</dbReference>
<sequence>MEAPCDITNYIDMIDALEDGKSYAKFAREILKQSNISMSIGLAKIEIKALAIGGNLLKNDSLKDQKFNFMLCVLYMQNKKTELIVNAKNLLKKLFTKNDLTIIFYESRPNLKVLKYLEIEISDVSDTISIMIPIIFSIGKKLLLSLHHEPNLQNVTKDFTVEYKDRKGLTHKELISFRSVFECKKGKMLISADFCQLEMRILTHLCKDPKLTEIMRCGNEDVFRKIAAKWNQIEEKNVTTTQRNQTIC</sequence>
<dbReference type="Gene3D" id="1.10.150.20">
    <property type="entry name" value="5' to 3' exonuclease, C-terminal subdomain"/>
    <property type="match status" value="1"/>
</dbReference>
<proteinExistence type="predicted"/>
<evidence type="ECO:0000313" key="2">
    <source>
        <dbReference type="EMBL" id="KAG5679899.1"/>
    </source>
</evidence>
<name>A0A9J6CDP8_POLVA</name>
<dbReference type="PANTHER" id="PTHR10133">
    <property type="entry name" value="DNA POLYMERASE I"/>
    <property type="match status" value="1"/>
</dbReference>
<dbReference type="SUPFAM" id="SSF56672">
    <property type="entry name" value="DNA/RNA polymerases"/>
    <property type="match status" value="1"/>
</dbReference>
<feature type="domain" description="DNA-directed DNA polymerase family A palm" evidence="1">
    <location>
        <begin position="147"/>
        <end position="245"/>
    </location>
</feature>
<dbReference type="PANTHER" id="PTHR10133:SF62">
    <property type="entry name" value="DNA POLYMERASE THETA"/>
    <property type="match status" value="1"/>
</dbReference>
<dbReference type="Proteomes" id="UP001107558">
    <property type="component" value="Chromosome 1"/>
</dbReference>
<dbReference type="AlphaFoldDB" id="A0A9J6CDP8"/>
<dbReference type="Pfam" id="PF00476">
    <property type="entry name" value="DNA_pol_A"/>
    <property type="match status" value="1"/>
</dbReference>
<dbReference type="Gene3D" id="3.30.70.370">
    <property type="match status" value="1"/>
</dbReference>
<protein>
    <recommendedName>
        <fullName evidence="1">DNA-directed DNA polymerase family A palm domain-containing protein</fullName>
    </recommendedName>
</protein>
<dbReference type="EMBL" id="JADBJN010000001">
    <property type="protein sequence ID" value="KAG5679899.1"/>
    <property type="molecule type" value="Genomic_DNA"/>
</dbReference>
<dbReference type="GO" id="GO:0006261">
    <property type="term" value="P:DNA-templated DNA replication"/>
    <property type="evidence" value="ECO:0007669"/>
    <property type="project" value="InterPro"/>
</dbReference>
<comment type="caution">
    <text evidence="2">The sequence shown here is derived from an EMBL/GenBank/DDBJ whole genome shotgun (WGS) entry which is preliminary data.</text>
</comment>
<gene>
    <name evidence="2" type="ORF">PVAND_009435</name>
</gene>
<dbReference type="InterPro" id="IPR001098">
    <property type="entry name" value="DNA-dir_DNA_pol_A_palm_dom"/>
</dbReference>
<organism evidence="2 3">
    <name type="scientific">Polypedilum vanderplanki</name>
    <name type="common">Sleeping chironomid midge</name>
    <dbReference type="NCBI Taxonomy" id="319348"/>
    <lineage>
        <taxon>Eukaryota</taxon>
        <taxon>Metazoa</taxon>
        <taxon>Ecdysozoa</taxon>
        <taxon>Arthropoda</taxon>
        <taxon>Hexapoda</taxon>
        <taxon>Insecta</taxon>
        <taxon>Pterygota</taxon>
        <taxon>Neoptera</taxon>
        <taxon>Endopterygota</taxon>
        <taxon>Diptera</taxon>
        <taxon>Nematocera</taxon>
        <taxon>Chironomoidea</taxon>
        <taxon>Chironomidae</taxon>
        <taxon>Chironominae</taxon>
        <taxon>Polypedilum</taxon>
        <taxon>Polypedilum</taxon>
    </lineage>
</organism>
<accession>A0A9J6CDP8</accession>
<evidence type="ECO:0000313" key="3">
    <source>
        <dbReference type="Proteomes" id="UP001107558"/>
    </source>
</evidence>